<dbReference type="AlphaFoldDB" id="A0A9R1T9E6"/>
<dbReference type="PANTHER" id="PTHR46949">
    <property type="entry name" value="LEUCINE REPEAT ADAPTER PROTEIN 25"/>
    <property type="match status" value="1"/>
</dbReference>
<evidence type="ECO:0000256" key="2">
    <source>
        <dbReference type="SAM" id="MobiDB-lite"/>
    </source>
</evidence>
<feature type="compositionally biased region" description="Low complexity" evidence="2">
    <location>
        <begin position="359"/>
        <end position="377"/>
    </location>
</feature>
<feature type="region of interest" description="Disordered" evidence="2">
    <location>
        <begin position="345"/>
        <end position="384"/>
    </location>
</feature>
<dbReference type="KEGG" id="fas:105267634"/>
<dbReference type="Pfam" id="PF14854">
    <property type="entry name" value="LURAP"/>
    <property type="match status" value="1"/>
</dbReference>
<dbReference type="PANTHER" id="PTHR46949:SF1">
    <property type="entry name" value="AT07979P2"/>
    <property type="match status" value="1"/>
</dbReference>
<organism evidence="3 4">
    <name type="scientific">Fopius arisanus</name>
    <dbReference type="NCBI Taxonomy" id="64838"/>
    <lineage>
        <taxon>Eukaryota</taxon>
        <taxon>Metazoa</taxon>
        <taxon>Ecdysozoa</taxon>
        <taxon>Arthropoda</taxon>
        <taxon>Hexapoda</taxon>
        <taxon>Insecta</taxon>
        <taxon>Pterygota</taxon>
        <taxon>Neoptera</taxon>
        <taxon>Endopterygota</taxon>
        <taxon>Hymenoptera</taxon>
        <taxon>Apocrita</taxon>
        <taxon>Ichneumonoidea</taxon>
        <taxon>Braconidae</taxon>
        <taxon>Opiinae</taxon>
        <taxon>Fopius</taxon>
    </lineage>
</organism>
<comment type="similarity">
    <text evidence="1">Belongs to the FAM89 family.</text>
</comment>
<feature type="compositionally biased region" description="Pro residues" evidence="2">
    <location>
        <begin position="471"/>
        <end position="481"/>
    </location>
</feature>
<keyword evidence="3" id="KW-1185">Reference proteome</keyword>
<protein>
    <recommendedName>
        <fullName evidence="5">Protein FAM89A</fullName>
    </recommendedName>
</protein>
<accession>A0A9R1T9E6</accession>
<dbReference type="GeneID" id="105267634"/>
<sequence length="492" mass="54777">MQLAATHRPHPPPVPPRPSRQVVAEALKRTPRLPCPTRQAPPPPNTKPWRPGDKTDNNVSAGRTVIYESSRITKDQPTKCNERTSDPEKTQECRGRSERIVNHRERQQQLTELIVNGNENSVRFGIKEEATGIHSDRKDSASDVFARVQGTEDNAEGNEQVCEDFDVIKKSFEVRGSGTGRKDTSLSSTGIRTKVQVNDNGDEIGGDNLTHVLVGKPRENSVATVATVVVVEEPERKVTINEDNKDNKDNKDSKDSKDNIQHQDWLEAGVRYSSTKITLAGDDSLSDRGNDYDNFQGDKLVDAHKNDEAIKISLDFSSIRERIAMSSLQGLPPLPRSLSGFNLNEVKRENEPPPPPPTRSSSKTPKGCKTPQQSSSRPSPPNRQLTTLDTQLAILRKEMFGLRQLDLSLLSQLWSLNESIQEFRHILQEQEDRAPSSSPSSEDGEDGYHGHPPPPPRRPAPLLHHHRPPRPPRPLRPPPSDESPSSEEYGAI</sequence>
<feature type="compositionally biased region" description="Basic and acidic residues" evidence="2">
    <location>
        <begin position="71"/>
        <end position="96"/>
    </location>
</feature>
<evidence type="ECO:0008006" key="5">
    <source>
        <dbReference type="Google" id="ProtNLM"/>
    </source>
</evidence>
<evidence type="ECO:0000313" key="3">
    <source>
        <dbReference type="Proteomes" id="UP000694866"/>
    </source>
</evidence>
<feature type="region of interest" description="Disordered" evidence="2">
    <location>
        <begin position="429"/>
        <end position="492"/>
    </location>
</feature>
<dbReference type="InterPro" id="IPR039499">
    <property type="entry name" value="LURA1/LRA25"/>
</dbReference>
<reference evidence="4" key="1">
    <citation type="submission" date="2025-08" db="UniProtKB">
        <authorList>
            <consortium name="RefSeq"/>
        </authorList>
    </citation>
    <scope>IDENTIFICATION</scope>
    <source>
        <strain evidence="4">USDA-PBARC FA_bdor</strain>
        <tissue evidence="4">Whole organism</tissue>
    </source>
</reference>
<evidence type="ECO:0000313" key="4">
    <source>
        <dbReference type="RefSeq" id="XP_011304923.1"/>
    </source>
</evidence>
<gene>
    <name evidence="4" type="primary">LOC105267634</name>
</gene>
<feature type="region of interest" description="Disordered" evidence="2">
    <location>
        <begin position="1"/>
        <end position="96"/>
    </location>
</feature>
<dbReference type="OrthoDB" id="1681166at2759"/>
<proteinExistence type="inferred from homology"/>
<name>A0A9R1T9E6_9HYME</name>
<feature type="region of interest" description="Disordered" evidence="2">
    <location>
        <begin position="237"/>
        <end position="262"/>
    </location>
</feature>
<dbReference type="Proteomes" id="UP000694866">
    <property type="component" value="Unplaced"/>
</dbReference>
<dbReference type="RefSeq" id="XP_011304923.1">
    <property type="nucleotide sequence ID" value="XM_011306621.1"/>
</dbReference>
<evidence type="ECO:0000256" key="1">
    <source>
        <dbReference type="ARBA" id="ARBA00038125"/>
    </source>
</evidence>